<feature type="transmembrane region" description="Helical" evidence="6">
    <location>
        <begin position="409"/>
        <end position="427"/>
    </location>
</feature>
<keyword evidence="2 6" id="KW-0812">Transmembrane</keyword>
<evidence type="ECO:0000256" key="4">
    <source>
        <dbReference type="ARBA" id="ARBA00023136"/>
    </source>
</evidence>
<feature type="transmembrane region" description="Helical" evidence="6">
    <location>
        <begin position="278"/>
        <end position="300"/>
    </location>
</feature>
<sequence length="883" mass="94067">MAKSAEPRFSAPLRQIDARGPSLPLLIMFFIALLVGGGGTPSPFPEMIVELAGLALLAWAAFEPTARHSLLAAVRREPVLTGLGIALALLMVAQIIPLPAGVWQALPGRAIIAENTKSLDPAMWHSFSVAPSLTFSSLLSLIPPFAAYLVASGTKPAQRDWLFPALALFALATIALQMLQAGGPFSLYSAGAENFSGGFQANRNAQGDILAILLSALACRPRLKGQERTTFWAIQGVLASVLLIAVVLTGSRSGLAMCLICALILALRGMWDMRRKSARAVAIVAAAGAVMLAGAAAYLVNNVTVLKTLARFGAGEEGRTAVIWPDAWYAVGQVFPWGTGFGTFVPVFKIYESQELLDSTVANRAHNEILELLIEGGWPALAIAGLALFMVLWRGWTVMRQGASSSARYRGALLMLVSVLLSAHSLVDYPIRTMSVAVVWAMLLGLVIADRADGANDGNEQVTAEVSRGKRSKRRAERRRRSPSERTRLALSLAVVAGLVPLVVLATLERARRPLPFNLSCILPTPNACLNTIATLSANAPDADLSPLTAMMAARYPANDKMQSLHGAQLLRKGDPRATLFLHNAARLGWREPLGQINAFETALSQGEIPKAVLHLDALFRTHPEFMQQPGLLDGVLADERVRQEWAARLAEGPDYFNLLMQFIARSAGEAVPEGQADGWAKRVEILALARANGLAIPRDMAAREASIVFRSDRARAADFWTALAGPGGWAEGKPAWSTSPPAGPLDPGGTRFAWFAPQGDRSPVEIVRASGQPAAIATQSSLNGPARQLASLALFMGPGGHELRWTTNGAETGDLFPSLTCENGRPPELQLLDPPGPGMGAAVVIVAEDCGGVLVTINKGRGQLAKGASISDIMLDRKRLLE</sequence>
<feature type="transmembrane region" description="Helical" evidence="6">
    <location>
        <begin position="489"/>
        <end position="508"/>
    </location>
</feature>
<dbReference type="GO" id="GO:0016020">
    <property type="term" value="C:membrane"/>
    <property type="evidence" value="ECO:0007669"/>
    <property type="project" value="UniProtKB-SubCell"/>
</dbReference>
<organism evidence="8 9">
    <name type="scientific">Qipengyuania marisflavi</name>
    <dbReference type="NCBI Taxonomy" id="2486356"/>
    <lineage>
        <taxon>Bacteria</taxon>
        <taxon>Pseudomonadati</taxon>
        <taxon>Pseudomonadota</taxon>
        <taxon>Alphaproteobacteria</taxon>
        <taxon>Sphingomonadales</taxon>
        <taxon>Erythrobacteraceae</taxon>
        <taxon>Qipengyuania</taxon>
    </lineage>
</organism>
<name>A0A5S3P1Y6_9SPHN</name>
<evidence type="ECO:0000256" key="6">
    <source>
        <dbReference type="SAM" id="Phobius"/>
    </source>
</evidence>
<feature type="transmembrane region" description="Helical" evidence="6">
    <location>
        <begin position="83"/>
        <end position="106"/>
    </location>
</feature>
<dbReference type="AlphaFoldDB" id="A0A5S3P1Y6"/>
<dbReference type="GO" id="GO:0016874">
    <property type="term" value="F:ligase activity"/>
    <property type="evidence" value="ECO:0007669"/>
    <property type="project" value="UniProtKB-KW"/>
</dbReference>
<dbReference type="OrthoDB" id="7628239at2"/>
<protein>
    <submittedName>
        <fullName evidence="8">O-antigen ligase family protein</fullName>
    </submittedName>
</protein>
<feature type="transmembrane region" description="Helical" evidence="6">
    <location>
        <begin position="161"/>
        <end position="181"/>
    </location>
</feature>
<feature type="compositionally biased region" description="Basic residues" evidence="5">
    <location>
        <begin position="469"/>
        <end position="481"/>
    </location>
</feature>
<dbReference type="PANTHER" id="PTHR37422:SF23">
    <property type="entry name" value="TEICHURONIC ACID BIOSYNTHESIS PROTEIN TUAE"/>
    <property type="match status" value="1"/>
</dbReference>
<comment type="caution">
    <text evidence="8">The sequence shown here is derived from an EMBL/GenBank/DDBJ whole genome shotgun (WGS) entry which is preliminary data.</text>
</comment>
<comment type="subcellular location">
    <subcellularLocation>
        <location evidence="1">Membrane</location>
        <topology evidence="1">Multi-pass membrane protein</topology>
    </subcellularLocation>
</comment>
<keyword evidence="3 6" id="KW-1133">Transmembrane helix</keyword>
<evidence type="ECO:0000256" key="3">
    <source>
        <dbReference type="ARBA" id="ARBA00022989"/>
    </source>
</evidence>
<feature type="transmembrane region" description="Helical" evidence="6">
    <location>
        <begin position="21"/>
        <end position="38"/>
    </location>
</feature>
<reference evidence="8 9" key="1">
    <citation type="submission" date="2019-05" db="EMBL/GenBank/DDBJ databases">
        <title>Erythrobacter marisflavi sp. nov., isolated from isolated from water of an estuary environment.</title>
        <authorList>
            <person name="Yoon J.-H."/>
        </authorList>
    </citation>
    <scope>NUCLEOTIDE SEQUENCE [LARGE SCALE GENOMIC DNA]</scope>
    <source>
        <strain evidence="8 9">KEM-5</strain>
    </source>
</reference>
<dbReference type="InterPro" id="IPR051533">
    <property type="entry name" value="WaaL-like"/>
</dbReference>
<feature type="transmembrane region" description="Helical" evidence="6">
    <location>
        <begin position="44"/>
        <end position="62"/>
    </location>
</feature>
<gene>
    <name evidence="8" type="ORF">FEV51_10910</name>
</gene>
<evidence type="ECO:0000313" key="8">
    <source>
        <dbReference type="EMBL" id="TMM46734.1"/>
    </source>
</evidence>
<dbReference type="EMBL" id="VCAO01000006">
    <property type="protein sequence ID" value="TMM46734.1"/>
    <property type="molecule type" value="Genomic_DNA"/>
</dbReference>
<dbReference type="PANTHER" id="PTHR37422">
    <property type="entry name" value="TEICHURONIC ACID BIOSYNTHESIS PROTEIN TUAE"/>
    <property type="match status" value="1"/>
</dbReference>
<dbReference type="Proteomes" id="UP000309668">
    <property type="component" value="Unassembled WGS sequence"/>
</dbReference>
<dbReference type="Pfam" id="PF04932">
    <property type="entry name" value="Wzy_C"/>
    <property type="match status" value="1"/>
</dbReference>
<accession>A0A5S3P1Y6</accession>
<evidence type="ECO:0000259" key="7">
    <source>
        <dbReference type="Pfam" id="PF04932"/>
    </source>
</evidence>
<feature type="transmembrane region" description="Helical" evidence="6">
    <location>
        <begin position="433"/>
        <end position="449"/>
    </location>
</feature>
<proteinExistence type="predicted"/>
<evidence type="ECO:0000256" key="1">
    <source>
        <dbReference type="ARBA" id="ARBA00004141"/>
    </source>
</evidence>
<evidence type="ECO:0000313" key="9">
    <source>
        <dbReference type="Proteomes" id="UP000309668"/>
    </source>
</evidence>
<feature type="transmembrane region" description="Helical" evidence="6">
    <location>
        <begin position="231"/>
        <end position="248"/>
    </location>
</feature>
<dbReference type="InterPro" id="IPR007016">
    <property type="entry name" value="O-antigen_ligase-rel_domated"/>
</dbReference>
<evidence type="ECO:0000256" key="2">
    <source>
        <dbReference type="ARBA" id="ARBA00022692"/>
    </source>
</evidence>
<evidence type="ECO:0000256" key="5">
    <source>
        <dbReference type="SAM" id="MobiDB-lite"/>
    </source>
</evidence>
<feature type="transmembrane region" description="Helical" evidence="6">
    <location>
        <begin position="378"/>
        <end position="397"/>
    </location>
</feature>
<feature type="transmembrane region" description="Helical" evidence="6">
    <location>
        <begin position="126"/>
        <end position="149"/>
    </location>
</feature>
<keyword evidence="9" id="KW-1185">Reference proteome</keyword>
<keyword evidence="4 6" id="KW-0472">Membrane</keyword>
<keyword evidence="8" id="KW-0436">Ligase</keyword>
<feature type="region of interest" description="Disordered" evidence="5">
    <location>
        <begin position="458"/>
        <end position="483"/>
    </location>
</feature>
<feature type="domain" description="O-antigen ligase-related" evidence="7">
    <location>
        <begin position="239"/>
        <end position="383"/>
    </location>
</feature>